<keyword evidence="3" id="KW-1185">Reference proteome</keyword>
<name>A0AAW3B1H8_9TRYP</name>
<feature type="region of interest" description="Disordered" evidence="1">
    <location>
        <begin position="498"/>
        <end position="529"/>
    </location>
</feature>
<evidence type="ECO:0000313" key="2">
    <source>
        <dbReference type="EMBL" id="KAL0515323.1"/>
    </source>
</evidence>
<feature type="region of interest" description="Disordered" evidence="1">
    <location>
        <begin position="67"/>
        <end position="88"/>
    </location>
</feature>
<sequence>MHSSALRAGSMSAVLRQEHLQQAIKEKQLELKQLCERRHHACALMLRKHDLVGVLAPRGLPELRIQGSPAQVRKPHPTAPPMPQPSDLGSPESIIFAITYERRRLSSQIVPVNSDSGITALVAPSTPSQSRQSPSKEFATRLSRLHKAAALGLAAIQGQWCDSLHVSPIAAQCSTGKADASFPSYLNGSSALFGDRGEVSDLGCCEVEGARHVRFSSRSPQVATFSVERPCVPRPEGWSATESAPAAMPGTPPSEVAKLTPGPELDLVQRSPSTHRNSNSPWVSTLVMSPCVPSRHSTIPSPQTSVTSYLSRIEELRSSLLEAPWNPRQSNRRLSDDARLPAQPVQMLTMAENPSGMNEKRATNGQDERESAPAPLKQWTLDQTRCLGESVGAAAVGITSPTASGAVGLIGPLPRGASLTPAMSETFECFTESSPIFLRRPERRPEAPTQDTRLSPLFSNVTNQLTESSTPPPPRPRMPGKKDTLVTHKATKKCVRFHESVERSDKGGTSTACKRRRSERRAAQPPTSAPAVVGVPIMMAAELCCEQEGFGAGILLACGPTLYFD</sequence>
<protein>
    <submittedName>
        <fullName evidence="2">Uncharacterized protein</fullName>
    </submittedName>
</protein>
<accession>A0AAW3B1H8</accession>
<reference evidence="2 3" key="1">
    <citation type="submission" date="2024-02" db="EMBL/GenBank/DDBJ databases">
        <title>FIRST GENOME SEQUENCES OF Leishmania (Viannia) shawi, Leishmania (Viannia) lindenbergi AND Leishmania (Viannia) utingensis.</title>
        <authorList>
            <person name="Resadore F."/>
            <person name="Custodio M.G.F."/>
            <person name="Boite M.C."/>
            <person name="Cupolillo E."/>
            <person name="Ferreira G.E.M."/>
        </authorList>
    </citation>
    <scope>NUCLEOTIDE SEQUENCE [LARGE SCALE GENOMIC DNA]</scope>
    <source>
        <strain evidence="2 3">MHOM/BR/1966/M15733</strain>
    </source>
</reference>
<proteinExistence type="predicted"/>
<feature type="region of interest" description="Disordered" evidence="1">
    <location>
        <begin position="440"/>
        <end position="485"/>
    </location>
</feature>
<feature type="region of interest" description="Disordered" evidence="1">
    <location>
        <begin position="351"/>
        <end position="374"/>
    </location>
</feature>
<dbReference type="EMBL" id="JBAMZK010000001">
    <property type="protein sequence ID" value="KAL0515323.1"/>
    <property type="molecule type" value="Genomic_DNA"/>
</dbReference>
<evidence type="ECO:0000256" key="1">
    <source>
        <dbReference type="SAM" id="MobiDB-lite"/>
    </source>
</evidence>
<gene>
    <name evidence="2" type="ORF">Q4I31_000494</name>
</gene>
<feature type="compositionally biased region" description="Polar residues" evidence="1">
    <location>
        <begin position="449"/>
        <end position="469"/>
    </location>
</feature>
<evidence type="ECO:0000313" key="3">
    <source>
        <dbReference type="Proteomes" id="UP001500131"/>
    </source>
</evidence>
<dbReference type="AlphaFoldDB" id="A0AAW3B1H8"/>
<comment type="caution">
    <text evidence="2">The sequence shown here is derived from an EMBL/GenBank/DDBJ whole genome shotgun (WGS) entry which is preliminary data.</text>
</comment>
<feature type="region of interest" description="Disordered" evidence="1">
    <location>
        <begin position="234"/>
        <end position="260"/>
    </location>
</feature>
<feature type="compositionally biased region" description="Basic and acidic residues" evidence="1">
    <location>
        <begin position="358"/>
        <end position="371"/>
    </location>
</feature>
<dbReference type="Proteomes" id="UP001500131">
    <property type="component" value="Unassembled WGS sequence"/>
</dbReference>
<organism evidence="2 3">
    <name type="scientific">Leishmania lindenbergi</name>
    <dbReference type="NCBI Taxonomy" id="651832"/>
    <lineage>
        <taxon>Eukaryota</taxon>
        <taxon>Discoba</taxon>
        <taxon>Euglenozoa</taxon>
        <taxon>Kinetoplastea</taxon>
        <taxon>Metakinetoplastina</taxon>
        <taxon>Trypanosomatida</taxon>
        <taxon>Trypanosomatidae</taxon>
        <taxon>Leishmaniinae</taxon>
        <taxon>Leishmania</taxon>
    </lineage>
</organism>